<name>I1D4R7_9PSEU</name>
<dbReference type="Proteomes" id="UP000005087">
    <property type="component" value="Chromosome"/>
</dbReference>
<evidence type="ECO:0000313" key="2">
    <source>
        <dbReference type="Proteomes" id="UP000005087"/>
    </source>
</evidence>
<dbReference type="eggNOG" id="ENOG503234A">
    <property type="taxonomic scope" value="Bacteria"/>
</dbReference>
<sequence length="282" mass="30525">MGDHTPLTVAVADTRLRALEHVARSGPAAERAKREAADVERWEARRRGRHVRLWVVELEVRAAACDAVEAAFRLSRYVRRPLHRIGDVPVLRWTGTPELTTAEDGGPVSYPSGARACRHDRAPFGELERVHVAAYVRGLALARLRLSNRVAGCSEPGNGDPKPGSPYPELGLWQVRHRVLCLAGPGEAPARAAELAETIVDDAGRVAARVVGLRADDGYRDGEGYRVHPAATLLPLAATALWDDYDAAEGDIGSSSAVADVLARAAVAVWKTFLDEARSVFR</sequence>
<evidence type="ECO:0000313" key="1">
    <source>
        <dbReference type="EMBL" id="EIE99941.1"/>
    </source>
</evidence>
<proteinExistence type="predicted"/>
<accession>I1D4R7</accession>
<dbReference type="HOGENOM" id="CLU_885323_0_0_11"/>
<organism evidence="1 2">
    <name type="scientific">Saccharomonospora glauca K62</name>
    <dbReference type="NCBI Taxonomy" id="928724"/>
    <lineage>
        <taxon>Bacteria</taxon>
        <taxon>Bacillati</taxon>
        <taxon>Actinomycetota</taxon>
        <taxon>Actinomycetes</taxon>
        <taxon>Pseudonocardiales</taxon>
        <taxon>Pseudonocardiaceae</taxon>
        <taxon>Saccharomonospora</taxon>
    </lineage>
</organism>
<reference evidence="1 2" key="1">
    <citation type="submission" date="2011-09" db="EMBL/GenBank/DDBJ databases">
        <authorList>
            <consortium name="US DOE Joint Genome Institute (JGI-PGF)"/>
            <person name="Lucas S."/>
            <person name="Han J."/>
            <person name="Lapidus A."/>
            <person name="Cheng J.-F."/>
            <person name="Goodwin L."/>
            <person name="Pitluck S."/>
            <person name="Peters L."/>
            <person name="Land M.L."/>
            <person name="Hauser L."/>
            <person name="Brambilla E."/>
            <person name="Klenk H.-P."/>
            <person name="Woyke T.J."/>
        </authorList>
    </citation>
    <scope>NUCLEOTIDE SEQUENCE [LARGE SCALE GENOMIC DNA]</scope>
    <source>
        <strain evidence="1 2">K62</strain>
    </source>
</reference>
<protein>
    <submittedName>
        <fullName evidence="1">Uncharacterized protein</fullName>
    </submittedName>
</protein>
<reference evidence="2" key="2">
    <citation type="submission" date="2012-01" db="EMBL/GenBank/DDBJ databases">
        <title>Noncontiguous Finished sequence of chromosome of Saccharomonospora glauca K62.</title>
        <authorList>
            <consortium name="US DOE Joint Genome Institute"/>
            <person name="Lucas S."/>
            <person name="Han J."/>
            <person name="Lapidus A."/>
            <person name="Cheng J.-F."/>
            <person name="Goodwin L."/>
            <person name="Pitluck S."/>
            <person name="Peters L."/>
            <person name="Mikhailova N."/>
            <person name="Held B."/>
            <person name="Detter J.C."/>
            <person name="Han C."/>
            <person name="Tapia R."/>
            <person name="Land M."/>
            <person name="Hauser L."/>
            <person name="Kyrpides N."/>
            <person name="Ivanova N."/>
            <person name="Pagani I."/>
            <person name="Brambilla E.-M."/>
            <person name="Klenk H.-P."/>
            <person name="Woyke T."/>
        </authorList>
    </citation>
    <scope>NUCLEOTIDE SEQUENCE [LARGE SCALE GENOMIC DNA]</scope>
    <source>
        <strain evidence="2">K62</strain>
    </source>
</reference>
<gene>
    <name evidence="1" type="ORF">SacglDRAFT_03075</name>
</gene>
<keyword evidence="2" id="KW-1185">Reference proteome</keyword>
<dbReference type="RefSeq" id="WP_005465640.1">
    <property type="nucleotide sequence ID" value="NZ_CM001484.1"/>
</dbReference>
<dbReference type="EMBL" id="CM001484">
    <property type="protein sequence ID" value="EIE99941.1"/>
    <property type="molecule type" value="Genomic_DNA"/>
</dbReference>
<dbReference type="AlphaFoldDB" id="I1D4R7"/>